<accession>A0ABT9CAX9</accession>
<organism evidence="2 3">
    <name type="scientific">Paenibacillus lacisoli</name>
    <dbReference type="NCBI Taxonomy" id="3064525"/>
    <lineage>
        <taxon>Bacteria</taxon>
        <taxon>Bacillati</taxon>
        <taxon>Bacillota</taxon>
        <taxon>Bacilli</taxon>
        <taxon>Bacillales</taxon>
        <taxon>Paenibacillaceae</taxon>
        <taxon>Paenibacillus</taxon>
    </lineage>
</organism>
<dbReference type="RefSeq" id="WP_305023601.1">
    <property type="nucleotide sequence ID" value="NZ_JAUQTB010000003.1"/>
</dbReference>
<dbReference type="Proteomes" id="UP001240171">
    <property type="component" value="Unassembled WGS sequence"/>
</dbReference>
<evidence type="ECO:0000256" key="1">
    <source>
        <dbReference type="SAM" id="MobiDB-lite"/>
    </source>
</evidence>
<evidence type="ECO:0000313" key="2">
    <source>
        <dbReference type="EMBL" id="MDO7906407.1"/>
    </source>
</evidence>
<proteinExistence type="predicted"/>
<name>A0ABT9CAX9_9BACL</name>
<protein>
    <recommendedName>
        <fullName evidence="4">DUF697 domain-containing protein</fullName>
    </recommendedName>
</protein>
<sequence>MEQMPRTIEELEAIRNQCRAMVNKRAFASGGTSLVPLPGTDIVADVSILMELLPNINSRFGLSDKQLEGLDPETKAMVYGFITSIGSKMIGRLVTREAVLQLLRKIGIRIATKQAAKFMPILGQGVAAVLGYSAMRTIGYKHIEQCYSVAKQLLEQRSRLSGSAGPAADAGLPVPEQPTQAYMPKGDTPVAALPEGQHGRHHR</sequence>
<dbReference type="EMBL" id="JAUQTB010000003">
    <property type="protein sequence ID" value="MDO7906407.1"/>
    <property type="molecule type" value="Genomic_DNA"/>
</dbReference>
<gene>
    <name evidence="2" type="ORF">Q5741_08250</name>
</gene>
<reference evidence="2 3" key="1">
    <citation type="submission" date="2023-07" db="EMBL/GenBank/DDBJ databases">
        <title>Paenibacillus sp. JX-17 nov. isolated from soil.</title>
        <authorList>
            <person name="Wan Y."/>
            <person name="Liu B."/>
        </authorList>
    </citation>
    <scope>NUCLEOTIDE SEQUENCE [LARGE SCALE GENOMIC DNA]</scope>
    <source>
        <strain evidence="2 3">JX-17</strain>
    </source>
</reference>
<feature type="region of interest" description="Disordered" evidence="1">
    <location>
        <begin position="160"/>
        <end position="203"/>
    </location>
</feature>
<keyword evidence="3" id="KW-1185">Reference proteome</keyword>
<comment type="caution">
    <text evidence="2">The sequence shown here is derived from an EMBL/GenBank/DDBJ whole genome shotgun (WGS) entry which is preliminary data.</text>
</comment>
<evidence type="ECO:0000313" key="3">
    <source>
        <dbReference type="Proteomes" id="UP001240171"/>
    </source>
</evidence>
<evidence type="ECO:0008006" key="4">
    <source>
        <dbReference type="Google" id="ProtNLM"/>
    </source>
</evidence>